<reference evidence="1" key="1">
    <citation type="submission" date="2020-08" db="EMBL/GenBank/DDBJ databases">
        <authorList>
            <person name="Cejkova D."/>
            <person name="Kubasova T."/>
            <person name="Jahodarova E."/>
            <person name="Rychlik I."/>
        </authorList>
    </citation>
    <scope>NUCLEOTIDE SEQUENCE</scope>
    <source>
        <strain evidence="1">An824</strain>
    </source>
</reference>
<dbReference type="Proteomes" id="UP000706891">
    <property type="component" value="Unassembled WGS sequence"/>
</dbReference>
<dbReference type="Gene3D" id="3.40.630.30">
    <property type="match status" value="1"/>
</dbReference>
<dbReference type="AlphaFoldDB" id="A0A939B8H1"/>
<dbReference type="RefSeq" id="WP_205105570.1">
    <property type="nucleotide sequence ID" value="NZ_JACJJG010000078.1"/>
</dbReference>
<proteinExistence type="predicted"/>
<evidence type="ECO:0000313" key="2">
    <source>
        <dbReference type="Proteomes" id="UP000706891"/>
    </source>
</evidence>
<evidence type="ECO:0000313" key="1">
    <source>
        <dbReference type="EMBL" id="MBM6674412.1"/>
    </source>
</evidence>
<dbReference type="EMBL" id="JACJJG010000078">
    <property type="protein sequence ID" value="MBM6674412.1"/>
    <property type="molecule type" value="Genomic_DNA"/>
</dbReference>
<dbReference type="InterPro" id="IPR016181">
    <property type="entry name" value="Acyl_CoA_acyltransferase"/>
</dbReference>
<comment type="caution">
    <text evidence="1">The sequence shown here is derived from an EMBL/GenBank/DDBJ whole genome shotgun (WGS) entry which is preliminary data.</text>
</comment>
<protein>
    <submittedName>
        <fullName evidence="1">GNAT family N-acetyltransferase</fullName>
    </submittedName>
</protein>
<keyword evidence="2" id="KW-1185">Reference proteome</keyword>
<reference evidence="1" key="2">
    <citation type="journal article" date="2021" name="Sci. Rep.">
        <title>The distribution of antibiotic resistance genes in chicken gut microbiota commensals.</title>
        <authorList>
            <person name="Juricova H."/>
            <person name="Matiasovicova J."/>
            <person name="Kubasova T."/>
            <person name="Cejkova D."/>
            <person name="Rychlik I."/>
        </authorList>
    </citation>
    <scope>NUCLEOTIDE SEQUENCE</scope>
    <source>
        <strain evidence="1">An824</strain>
    </source>
</reference>
<dbReference type="SUPFAM" id="SSF55729">
    <property type="entry name" value="Acyl-CoA N-acyltransferases (Nat)"/>
    <property type="match status" value="1"/>
</dbReference>
<sequence length="197" mass="21932">MEEIEVMVADASHEKYVDTILETMAAAAKVRGTGIAKRTHEYLATKMRETKAVIALAGDRFAGFSYIETWGNKQYVTTSGLIVHPDFRGLGVSKHIKDMTFTLARTRWPKAKIFSLTSGSAVMKMNTQLGYVPVTFADLTDDEAFWRGCDGCVNVDVLKRTGRKYCICTGMLYDPAVHEGEPTPIELPEEVMRKIGK</sequence>
<gene>
    <name evidence="1" type="ORF">H6A34_11075</name>
</gene>
<organism evidence="1 2">
    <name type="scientific">Marseilla massiliensis</name>
    <dbReference type="NCBI Taxonomy" id="1841864"/>
    <lineage>
        <taxon>Bacteria</taxon>
        <taxon>Pseudomonadati</taxon>
        <taxon>Bacteroidota</taxon>
        <taxon>Bacteroidia</taxon>
        <taxon>Bacteroidales</taxon>
        <taxon>Prevotellaceae</taxon>
        <taxon>Marseilla</taxon>
    </lineage>
</organism>
<name>A0A939B8H1_9BACT</name>
<accession>A0A939B8H1</accession>